<dbReference type="EMBL" id="UINC01082846">
    <property type="protein sequence ID" value="SVC27982.1"/>
    <property type="molecule type" value="Genomic_DNA"/>
</dbReference>
<name>A0A382KY12_9ZZZZ</name>
<gene>
    <name evidence="2" type="ORF">METZ01_LOCUS280836</name>
</gene>
<protein>
    <recommendedName>
        <fullName evidence="3">Glycosyltransferase RgtA/B/C/D-like domain-containing protein</fullName>
    </recommendedName>
</protein>
<dbReference type="AlphaFoldDB" id="A0A382KY12"/>
<evidence type="ECO:0008006" key="3">
    <source>
        <dbReference type="Google" id="ProtNLM"/>
    </source>
</evidence>
<keyword evidence="1" id="KW-0472">Membrane</keyword>
<evidence type="ECO:0000256" key="1">
    <source>
        <dbReference type="SAM" id="Phobius"/>
    </source>
</evidence>
<feature type="transmembrane region" description="Helical" evidence="1">
    <location>
        <begin position="12"/>
        <end position="30"/>
    </location>
</feature>
<organism evidence="2">
    <name type="scientific">marine metagenome</name>
    <dbReference type="NCBI Taxonomy" id="408172"/>
    <lineage>
        <taxon>unclassified sequences</taxon>
        <taxon>metagenomes</taxon>
        <taxon>ecological metagenomes</taxon>
    </lineage>
</organism>
<keyword evidence="1" id="KW-0812">Transmembrane</keyword>
<reference evidence="2" key="1">
    <citation type="submission" date="2018-05" db="EMBL/GenBank/DDBJ databases">
        <authorList>
            <person name="Lanie J.A."/>
            <person name="Ng W.-L."/>
            <person name="Kazmierczak K.M."/>
            <person name="Andrzejewski T.M."/>
            <person name="Davidsen T.M."/>
            <person name="Wayne K.J."/>
            <person name="Tettelin H."/>
            <person name="Glass J.I."/>
            <person name="Rusch D."/>
            <person name="Podicherti R."/>
            <person name="Tsui H.-C.T."/>
            <person name="Winkler M.E."/>
        </authorList>
    </citation>
    <scope>NUCLEOTIDE SEQUENCE</scope>
</reference>
<sequence length="76" mass="8357">MLSSKSSSTQWIEALGLVLVIFFAVCLRFYKLDGGYSGLGIYSATSLNVGTSLHNWFFPSIFIDGSIIADKPPLFF</sequence>
<proteinExistence type="predicted"/>
<keyword evidence="1" id="KW-1133">Transmembrane helix</keyword>
<feature type="non-terminal residue" evidence="2">
    <location>
        <position position="76"/>
    </location>
</feature>
<evidence type="ECO:0000313" key="2">
    <source>
        <dbReference type="EMBL" id="SVC27982.1"/>
    </source>
</evidence>
<accession>A0A382KY12</accession>